<reference evidence="1" key="1">
    <citation type="journal article" date="2015" name="Antimicrob. Agents Chemother.">
        <title>IncA/C Plasmid Carrying blaNDM-1, blaCMY-16, and fosA3 in a Salmonella enterica Serovar Corvallis Strain Isolated from a Migratory Wild Bird in Germany.</title>
        <authorList>
            <person name="Villa L."/>
            <person name="Guerra B."/>
            <person name="Schmoger S."/>
            <person name="Fischer J."/>
            <person name="Helmuth R."/>
            <person name="Zong Z."/>
            <person name="Garcia-Fernandez A."/>
            <person name="Carattoli A."/>
        </authorList>
    </citation>
    <scope>NUCLEOTIDE SEQUENCE</scope>
    <source>
        <strain evidence="1">RH-1238</strain>
        <plasmid evidence="1">pRH-1238</plasmid>
    </source>
</reference>
<protein>
    <submittedName>
        <fullName evidence="1">Uncharacterized protein</fullName>
    </submittedName>
</protein>
<sequence length="122" mass="13810">MPLRLVMQRCPTGTKLKSWLSSLWYKGTEMSKRYAVVPHPKLKREYKGRLVRTTRVLKNGWGLIPLGAVATVTHQSPKGSELTFEPCDCCGLKAIISHVSMDSIEFIEPITEEEDGREQAQH</sequence>
<evidence type="ECO:0000313" key="1">
    <source>
        <dbReference type="EMBL" id="AKN19368.1"/>
    </source>
</evidence>
<dbReference type="EMBL" id="KR091911">
    <property type="protein sequence ID" value="AKN19368.1"/>
    <property type="molecule type" value="Genomic_DNA"/>
</dbReference>
<name>A0A0H3YFV6_SALET</name>
<proteinExistence type="predicted"/>
<geneLocation type="plasmid" evidence="1">
    <name>pRH-1238</name>
</geneLocation>
<keyword evidence="1" id="KW-0614">Plasmid</keyword>
<dbReference type="AlphaFoldDB" id="A0A0H3YFV6"/>
<accession>A0A0H3YFV6</accession>
<organism evidence="1">
    <name type="scientific">Salmonella enterica subsp. enterica serovar Corvallis</name>
    <dbReference type="NCBI Taxonomy" id="593905"/>
    <lineage>
        <taxon>Bacteria</taxon>
        <taxon>Pseudomonadati</taxon>
        <taxon>Pseudomonadota</taxon>
        <taxon>Gammaproteobacteria</taxon>
        <taxon>Enterobacterales</taxon>
        <taxon>Enterobacteriaceae</taxon>
        <taxon>Salmonella</taxon>
    </lineage>
</organism>